<evidence type="ECO:0000256" key="2">
    <source>
        <dbReference type="ARBA" id="ARBA00012632"/>
    </source>
</evidence>
<evidence type="ECO:0000313" key="8">
    <source>
        <dbReference type="Proteomes" id="UP000078397"/>
    </source>
</evidence>
<dbReference type="PANTHER" id="PTHR20963:SF18">
    <property type="entry name" value="ACID PHOSPHATASE PHO11-RELATED"/>
    <property type="match status" value="1"/>
</dbReference>
<evidence type="ECO:0000313" key="7">
    <source>
        <dbReference type="EMBL" id="OAQ63657.2"/>
    </source>
</evidence>
<feature type="disulfide bond" evidence="6">
    <location>
        <begin position="69"/>
        <end position="386"/>
    </location>
</feature>
<dbReference type="PANTHER" id="PTHR20963">
    <property type="entry name" value="MULTIPLE INOSITOL POLYPHOSPHATE PHOSPHATASE-RELATED"/>
    <property type="match status" value="1"/>
</dbReference>
<sequence length="478" mass="53650">MKVTSAITPFWGTAFALSNSPQNAGRYTFAAPYDQSFLEGYSVIKHIGGCGPYSNRQSYGIGRDPPDSCAVDQVIMIRRHGERYPQAVDGAKMKRGLTKLQDSNITDWRGDLRFLPDWEFYVTDEGLYELETDTGPYSGLLTTYKHGSEYRTRYGHLWDQSKNTTVPMWTAEFERVVQTARKFGEGFFGWNYTNTVALNMIPETTAMGANSLTPRCPADNRSACSSLTYYMPQFDVAASRLNKQNPGLHLNSSDVYGLMLMSAYELNVRGFSEWTNVFTLDEWLSFGYTQDLQFYYCAGPGNPYMKAVGGVYMNASLALMKQGPRKSGSLIFNFSHDTNITPILAALGIGTPDKHLPKDRPPFPNTYATGNLMPMGGHLTFERLSCNATATSKEDSFVRVVLNEAVVPFNDCQDGPGYSCSLANYTKLVDNMLDDYVETCKVNASMPHYLDFWWNYNTTTEFTTQHEKYIPYQGSGVV</sequence>
<dbReference type="Proteomes" id="UP000078397">
    <property type="component" value="Unassembled WGS sequence"/>
</dbReference>
<dbReference type="STRING" id="1380566.A0A179FE41"/>
<feature type="active site" description="Nucleophile" evidence="5">
    <location>
        <position position="80"/>
    </location>
</feature>
<organism evidence="7 8">
    <name type="scientific">Pochonia chlamydosporia 170</name>
    <dbReference type="NCBI Taxonomy" id="1380566"/>
    <lineage>
        <taxon>Eukaryota</taxon>
        <taxon>Fungi</taxon>
        <taxon>Dikarya</taxon>
        <taxon>Ascomycota</taxon>
        <taxon>Pezizomycotina</taxon>
        <taxon>Sordariomycetes</taxon>
        <taxon>Hypocreomycetidae</taxon>
        <taxon>Hypocreales</taxon>
        <taxon>Clavicipitaceae</taxon>
        <taxon>Pochonia</taxon>
    </lineage>
</organism>
<dbReference type="GO" id="GO:0003993">
    <property type="term" value="F:acid phosphatase activity"/>
    <property type="evidence" value="ECO:0007669"/>
    <property type="project" value="TreeGrafter"/>
</dbReference>
<gene>
    <name evidence="7" type="ORF">VFPPC_09688</name>
</gene>
<dbReference type="SUPFAM" id="SSF53254">
    <property type="entry name" value="Phosphoglycerate mutase-like"/>
    <property type="match status" value="1"/>
</dbReference>
<protein>
    <recommendedName>
        <fullName evidence="2">3-phytase</fullName>
        <ecNumber evidence="2">3.1.3.8</ecNumber>
    </recommendedName>
</protein>
<comment type="similarity">
    <text evidence="1">Belongs to the histidine acid phosphatase family.</text>
</comment>
<dbReference type="InterPro" id="IPR033379">
    <property type="entry name" value="Acid_Pase_AS"/>
</dbReference>
<dbReference type="GO" id="GO:0016158">
    <property type="term" value="F:inositol hexakisphosphate 3-phosphatase activity"/>
    <property type="evidence" value="ECO:0007669"/>
    <property type="project" value="UniProtKB-EC"/>
</dbReference>
<dbReference type="InterPro" id="IPR029033">
    <property type="entry name" value="His_PPase_superfam"/>
</dbReference>
<dbReference type="KEGG" id="pchm:VFPPC_09688"/>
<keyword evidence="8" id="KW-1185">Reference proteome</keyword>
<dbReference type="OrthoDB" id="6509975at2759"/>
<dbReference type="EC" id="3.1.3.8" evidence="2"/>
<evidence type="ECO:0000256" key="5">
    <source>
        <dbReference type="PIRSR" id="PIRSR000894-1"/>
    </source>
</evidence>
<feature type="disulfide bond" evidence="6">
    <location>
        <begin position="412"/>
        <end position="420"/>
    </location>
</feature>
<name>A0A179FE41_METCM</name>
<dbReference type="InterPro" id="IPR016274">
    <property type="entry name" value="Histidine_acid_Pase_euk"/>
</dbReference>
<evidence type="ECO:0000256" key="4">
    <source>
        <dbReference type="ARBA" id="ARBA00023180"/>
    </source>
</evidence>
<dbReference type="RefSeq" id="XP_022284241.1">
    <property type="nucleotide sequence ID" value="XM_022428669.1"/>
</dbReference>
<evidence type="ECO:0000256" key="6">
    <source>
        <dbReference type="PIRSR" id="PIRSR000894-2"/>
    </source>
</evidence>
<proteinExistence type="inferred from homology"/>
<keyword evidence="4" id="KW-0325">Glycoprotein</keyword>
<accession>A0A179FE41</accession>
<keyword evidence="3" id="KW-0378">Hydrolase</keyword>
<dbReference type="InterPro" id="IPR000560">
    <property type="entry name" value="His_Pase_clade-2"/>
</dbReference>
<dbReference type="GeneID" id="28852177"/>
<dbReference type="CDD" id="cd07061">
    <property type="entry name" value="HP_HAP_like"/>
    <property type="match status" value="1"/>
</dbReference>
<dbReference type="PROSITE" id="PS00778">
    <property type="entry name" value="HIS_ACID_PHOSPHAT_2"/>
    <property type="match status" value="1"/>
</dbReference>
<dbReference type="PROSITE" id="PS00616">
    <property type="entry name" value="HIS_ACID_PHOSPHAT_1"/>
    <property type="match status" value="1"/>
</dbReference>
<dbReference type="Pfam" id="PF00328">
    <property type="entry name" value="His_Phos_2"/>
    <property type="match status" value="1"/>
</dbReference>
<reference evidence="7 8" key="1">
    <citation type="journal article" date="2016" name="PLoS Pathog.">
        <title>Biosynthesis of antibiotic leucinostatins in bio-control fungus Purpureocillium lilacinum and their inhibition on phytophthora revealed by genome mining.</title>
        <authorList>
            <person name="Wang G."/>
            <person name="Liu Z."/>
            <person name="Lin R."/>
            <person name="Li E."/>
            <person name="Mao Z."/>
            <person name="Ling J."/>
            <person name="Yang Y."/>
            <person name="Yin W.B."/>
            <person name="Xie B."/>
        </authorList>
    </citation>
    <scope>NUCLEOTIDE SEQUENCE [LARGE SCALE GENOMIC DNA]</scope>
    <source>
        <strain evidence="7">170</strain>
    </source>
</reference>
<feature type="active site" description="Proton donor" evidence="5">
    <location>
        <position position="337"/>
    </location>
</feature>
<keyword evidence="6" id="KW-1015">Disulfide bond</keyword>
<dbReference type="EMBL" id="LSBJ02000006">
    <property type="protein sequence ID" value="OAQ63657.2"/>
    <property type="molecule type" value="Genomic_DNA"/>
</dbReference>
<dbReference type="PIRSF" id="PIRSF000894">
    <property type="entry name" value="Acid_phosphatase"/>
    <property type="match status" value="1"/>
</dbReference>
<dbReference type="AlphaFoldDB" id="A0A179FE41"/>
<evidence type="ECO:0000256" key="3">
    <source>
        <dbReference type="ARBA" id="ARBA00022801"/>
    </source>
</evidence>
<dbReference type="GO" id="GO:0009277">
    <property type="term" value="C:fungal-type cell wall"/>
    <property type="evidence" value="ECO:0007669"/>
    <property type="project" value="TreeGrafter"/>
</dbReference>
<dbReference type="Gene3D" id="3.40.50.1240">
    <property type="entry name" value="Phosphoglycerate mutase-like"/>
    <property type="match status" value="3"/>
</dbReference>
<evidence type="ECO:0000256" key="1">
    <source>
        <dbReference type="ARBA" id="ARBA00005375"/>
    </source>
</evidence>
<comment type="caution">
    <text evidence="7">The sequence shown here is derived from an EMBL/GenBank/DDBJ whole genome shotgun (WGS) entry which is preliminary data.</text>
</comment>